<reference evidence="8 9" key="1">
    <citation type="submission" date="2018-08" db="EMBL/GenBank/DDBJ databases">
        <title>Aphanomyces genome sequencing and annotation.</title>
        <authorList>
            <person name="Minardi D."/>
            <person name="Oidtmann B."/>
            <person name="Van Der Giezen M."/>
            <person name="Studholme D.J."/>
        </authorList>
    </citation>
    <scope>NUCLEOTIDE SEQUENCE [LARGE SCALE GENOMIC DNA]</scope>
    <source>
        <strain evidence="7 9">197901</strain>
        <strain evidence="6 10">D2</strain>
        <strain evidence="5 8">Kv</strain>
    </source>
</reference>
<dbReference type="GO" id="GO:0015935">
    <property type="term" value="C:small ribosomal subunit"/>
    <property type="evidence" value="ECO:0007669"/>
    <property type="project" value="TreeGrafter"/>
</dbReference>
<evidence type="ECO:0000313" key="10">
    <source>
        <dbReference type="Proteomes" id="UP000266643"/>
    </source>
</evidence>
<dbReference type="InterPro" id="IPR012317">
    <property type="entry name" value="Poly(ADP-ribose)pol_cat_dom"/>
</dbReference>
<dbReference type="Proteomes" id="UP000266196">
    <property type="component" value="Unassembled WGS sequence"/>
</dbReference>
<dbReference type="InterPro" id="IPR023803">
    <property type="entry name" value="Ribosomal_bS16_dom_sf"/>
</dbReference>
<evidence type="ECO:0000313" key="8">
    <source>
        <dbReference type="Proteomes" id="UP000265427"/>
    </source>
</evidence>
<organism evidence="5 8">
    <name type="scientific">Aphanomyces astaci</name>
    <name type="common">Crayfish plague agent</name>
    <dbReference type="NCBI Taxonomy" id="112090"/>
    <lineage>
        <taxon>Eukaryota</taxon>
        <taxon>Sar</taxon>
        <taxon>Stramenopiles</taxon>
        <taxon>Oomycota</taxon>
        <taxon>Saprolegniomycetes</taxon>
        <taxon>Saprolegniales</taxon>
        <taxon>Verrucalvaceae</taxon>
        <taxon>Aphanomyces</taxon>
    </lineage>
</organism>
<dbReference type="Pfam" id="PF00886">
    <property type="entry name" value="Ribosomal_S16"/>
    <property type="match status" value="1"/>
</dbReference>
<dbReference type="PROSITE" id="PS00732">
    <property type="entry name" value="RIBOSOMAL_S16"/>
    <property type="match status" value="1"/>
</dbReference>
<dbReference type="EMBL" id="QUTD01007388">
    <property type="protein sequence ID" value="RHY50441.1"/>
    <property type="molecule type" value="Genomic_DNA"/>
</dbReference>
<dbReference type="EMBL" id="QUSZ01006466">
    <property type="protein sequence ID" value="RHY05638.1"/>
    <property type="molecule type" value="Genomic_DNA"/>
</dbReference>
<dbReference type="PANTHER" id="PTHR12919:SF20">
    <property type="entry name" value="SMALL RIBOSOMAL SUBUNIT PROTEIN BS16M"/>
    <property type="match status" value="1"/>
</dbReference>
<dbReference type="Proteomes" id="UP000266643">
    <property type="component" value="Unassembled WGS sequence"/>
</dbReference>
<protein>
    <recommendedName>
        <fullName evidence="4">PARP catalytic domain-containing protein</fullName>
    </recommendedName>
</protein>
<keyword evidence="2" id="KW-0689">Ribosomal protein</keyword>
<evidence type="ECO:0000313" key="5">
    <source>
        <dbReference type="EMBL" id="RHY05638.1"/>
    </source>
</evidence>
<evidence type="ECO:0000256" key="2">
    <source>
        <dbReference type="ARBA" id="ARBA00022980"/>
    </source>
</evidence>
<dbReference type="GO" id="GO:0032543">
    <property type="term" value="P:mitochondrial translation"/>
    <property type="evidence" value="ECO:0007669"/>
    <property type="project" value="TreeGrafter"/>
</dbReference>
<dbReference type="InterPro" id="IPR000307">
    <property type="entry name" value="Ribosomal_bS16"/>
</dbReference>
<dbReference type="Proteomes" id="UP000265427">
    <property type="component" value="Unassembled WGS sequence"/>
</dbReference>
<evidence type="ECO:0000259" key="4">
    <source>
        <dbReference type="Pfam" id="PF00644"/>
    </source>
</evidence>
<dbReference type="GO" id="GO:0003950">
    <property type="term" value="F:NAD+ poly-ADP-ribosyltransferase activity"/>
    <property type="evidence" value="ECO:0007669"/>
    <property type="project" value="InterPro"/>
</dbReference>
<gene>
    <name evidence="6" type="ORF">DYB30_004558</name>
    <name evidence="7" type="ORF">DYB31_001016</name>
    <name evidence="5" type="ORF">DYB36_006373</name>
</gene>
<comment type="caution">
    <text evidence="5">The sequence shown here is derived from an EMBL/GenBank/DDBJ whole genome shotgun (WGS) entry which is preliminary data.</text>
</comment>
<dbReference type="GO" id="GO:0003735">
    <property type="term" value="F:structural constituent of ribosome"/>
    <property type="evidence" value="ECO:0007669"/>
    <property type="project" value="InterPro"/>
</dbReference>
<name>A0A397AIM9_APHAT</name>
<dbReference type="Gene3D" id="3.30.1320.10">
    <property type="match status" value="1"/>
</dbReference>
<keyword evidence="3" id="KW-0687">Ribonucleoprotein</keyword>
<dbReference type="VEuPathDB" id="FungiDB:H257_13665"/>
<accession>A0A397AIM9</accession>
<evidence type="ECO:0000256" key="3">
    <source>
        <dbReference type="ARBA" id="ARBA00023274"/>
    </source>
</evidence>
<dbReference type="SUPFAM" id="SSF54565">
    <property type="entry name" value="Ribosomal protein S16"/>
    <property type="match status" value="1"/>
</dbReference>
<evidence type="ECO:0000313" key="7">
    <source>
        <dbReference type="EMBL" id="RHY97924.1"/>
    </source>
</evidence>
<proteinExistence type="inferred from homology"/>
<sequence length="379" mass="42701">MVVRLRLARWGRVHSPFYRIVAADARYPRDGRHLEILGTYNPLAATDGVKELRVNNDRVKYWLSVGAQPSDRVSFLLGLANASLSSRRHATCLLQVVATSYGYYVWQRHNSWHEDDPTSNDVTSTDLSPLFVSTSLAIDSFTSEFEQKTGVAWVDRVNNVTRLQVDPFDGLYCYVAMEYPSTHSLALLDHRCLGPSLHTDVRKLMSMLYKDDQDRHVIKPFDTIPVPMPLPYAALGVDLEVVPKESLEYDLVATYLHNSKDHVQYEMKIQTVYRVMKEVALGTPNSCTTTNSRAQAEVDFVEYHSVLGVGSYTPSADAEHVLPDGAVIPLGALKRQNMDGNRAAHVHLGTGLDYNEYVIFNPAQTRMRFLVAINFCFDV</sequence>
<dbReference type="GO" id="GO:0005739">
    <property type="term" value="C:mitochondrion"/>
    <property type="evidence" value="ECO:0007669"/>
    <property type="project" value="GOC"/>
</dbReference>
<dbReference type="InterPro" id="IPR020592">
    <property type="entry name" value="Ribosomal_bS16_CS"/>
</dbReference>
<dbReference type="Pfam" id="PF00644">
    <property type="entry name" value="PARP"/>
    <property type="match status" value="1"/>
</dbReference>
<dbReference type="Gene3D" id="3.90.228.10">
    <property type="match status" value="1"/>
</dbReference>
<dbReference type="NCBIfam" id="TIGR00002">
    <property type="entry name" value="S16"/>
    <property type="match status" value="1"/>
</dbReference>
<dbReference type="PANTHER" id="PTHR12919">
    <property type="entry name" value="30S RIBOSOMAL PROTEIN S16"/>
    <property type="match status" value="1"/>
</dbReference>
<evidence type="ECO:0000313" key="6">
    <source>
        <dbReference type="EMBL" id="RHY50441.1"/>
    </source>
</evidence>
<evidence type="ECO:0000313" key="9">
    <source>
        <dbReference type="Proteomes" id="UP000266196"/>
    </source>
</evidence>
<dbReference type="SUPFAM" id="SSF56399">
    <property type="entry name" value="ADP-ribosylation"/>
    <property type="match status" value="1"/>
</dbReference>
<evidence type="ECO:0000256" key="1">
    <source>
        <dbReference type="ARBA" id="ARBA00006668"/>
    </source>
</evidence>
<dbReference type="EMBL" id="QUTE01016165">
    <property type="protein sequence ID" value="RHY97924.1"/>
    <property type="molecule type" value="Genomic_DNA"/>
</dbReference>
<dbReference type="VEuPathDB" id="FungiDB:H257_13666"/>
<feature type="domain" description="PARP catalytic" evidence="4">
    <location>
        <begin position="276"/>
        <end position="374"/>
    </location>
</feature>
<dbReference type="AlphaFoldDB" id="A0A397AIM9"/>
<dbReference type="HAMAP" id="MF_00385">
    <property type="entry name" value="Ribosomal_bS16"/>
    <property type="match status" value="1"/>
</dbReference>
<comment type="similarity">
    <text evidence="1">Belongs to the bacterial ribosomal protein bS16 family.</text>
</comment>